<dbReference type="Gene3D" id="3.90.230.10">
    <property type="entry name" value="Creatinase/methionine aminopeptidase superfamily"/>
    <property type="match status" value="1"/>
</dbReference>
<evidence type="ECO:0000256" key="6">
    <source>
        <dbReference type="RuleBase" id="RU000590"/>
    </source>
</evidence>
<dbReference type="InterPro" id="IPR000587">
    <property type="entry name" value="Creatinase_N"/>
</dbReference>
<dbReference type="SUPFAM" id="SSF55920">
    <property type="entry name" value="Creatinase/aminopeptidase"/>
    <property type="match status" value="1"/>
</dbReference>
<evidence type="ECO:0000256" key="1">
    <source>
        <dbReference type="ARBA" id="ARBA00001936"/>
    </source>
</evidence>
<reference evidence="9 10" key="1">
    <citation type="submission" date="2024-12" db="EMBL/GenBank/DDBJ databases">
        <authorList>
            <person name="Li X."/>
            <person name="Zhang D."/>
        </authorList>
    </citation>
    <scope>NUCLEOTIDE SEQUENCE [LARGE SCALE GENOMIC DNA]</scope>
    <source>
        <strain evidence="9 10">JCM19602</strain>
    </source>
</reference>
<comment type="caution">
    <text evidence="9">The sequence shown here is derived from an EMBL/GenBank/DDBJ whole genome shotgun (WGS) entry which is preliminary data.</text>
</comment>
<dbReference type="InterPro" id="IPR036005">
    <property type="entry name" value="Creatinase/aminopeptidase-like"/>
</dbReference>
<dbReference type="RefSeq" id="WP_411159109.1">
    <property type="nucleotide sequence ID" value="NZ_JBJOSA010000003.1"/>
</dbReference>
<dbReference type="EMBL" id="JBJOSA010000003">
    <property type="protein sequence ID" value="MFL8936123.1"/>
    <property type="molecule type" value="Genomic_DNA"/>
</dbReference>
<evidence type="ECO:0000313" key="10">
    <source>
        <dbReference type="Proteomes" id="UP001628668"/>
    </source>
</evidence>
<dbReference type="Proteomes" id="UP001628668">
    <property type="component" value="Unassembled WGS sequence"/>
</dbReference>
<evidence type="ECO:0000259" key="8">
    <source>
        <dbReference type="Pfam" id="PF01321"/>
    </source>
</evidence>
<evidence type="ECO:0000259" key="7">
    <source>
        <dbReference type="Pfam" id="PF00557"/>
    </source>
</evidence>
<dbReference type="PANTHER" id="PTHR46112">
    <property type="entry name" value="AMINOPEPTIDASE"/>
    <property type="match status" value="1"/>
</dbReference>
<dbReference type="InterPro" id="IPR029149">
    <property type="entry name" value="Creatin/AminoP/Spt16_N"/>
</dbReference>
<dbReference type="Gene3D" id="3.40.350.10">
    <property type="entry name" value="Creatinase/prolidase N-terminal domain"/>
    <property type="match status" value="1"/>
</dbReference>
<keyword evidence="4" id="KW-0378">Hydrolase</keyword>
<dbReference type="InterPro" id="IPR050659">
    <property type="entry name" value="Peptidase_M24B"/>
</dbReference>
<dbReference type="InterPro" id="IPR001131">
    <property type="entry name" value="Peptidase_M24B_aminopep-P_CS"/>
</dbReference>
<evidence type="ECO:0000256" key="5">
    <source>
        <dbReference type="ARBA" id="ARBA00023211"/>
    </source>
</evidence>
<name>A0ABW8VNT0_9BACI</name>
<dbReference type="Pfam" id="PF01321">
    <property type="entry name" value="Creatinase_N"/>
    <property type="match status" value="1"/>
</dbReference>
<dbReference type="SUPFAM" id="SSF53092">
    <property type="entry name" value="Creatinase/prolidase N-terminal domain"/>
    <property type="match status" value="1"/>
</dbReference>
<protein>
    <submittedName>
        <fullName evidence="9">M24 family metallopeptidase</fullName>
    </submittedName>
</protein>
<feature type="domain" description="Creatinase N-terminal" evidence="8">
    <location>
        <begin position="4"/>
        <end position="136"/>
    </location>
</feature>
<dbReference type="PANTHER" id="PTHR46112:SF10">
    <property type="entry name" value="DIPEPTIDASE YKVY-RELATED"/>
    <property type="match status" value="1"/>
</dbReference>
<dbReference type="PROSITE" id="PS00491">
    <property type="entry name" value="PROLINE_PEPTIDASE"/>
    <property type="match status" value="1"/>
</dbReference>
<comment type="similarity">
    <text evidence="2 6">Belongs to the peptidase M24B family.</text>
</comment>
<evidence type="ECO:0000256" key="2">
    <source>
        <dbReference type="ARBA" id="ARBA00008766"/>
    </source>
</evidence>
<organism evidence="9 10">
    <name type="scientific">Rossellomorea oryzaecorticis</name>
    <dbReference type="NCBI Taxonomy" id="1396505"/>
    <lineage>
        <taxon>Bacteria</taxon>
        <taxon>Bacillati</taxon>
        <taxon>Bacillota</taxon>
        <taxon>Bacilli</taxon>
        <taxon>Bacillales</taxon>
        <taxon>Bacillaceae</taxon>
        <taxon>Rossellomorea</taxon>
    </lineage>
</organism>
<evidence type="ECO:0000313" key="9">
    <source>
        <dbReference type="EMBL" id="MFL8936123.1"/>
    </source>
</evidence>
<evidence type="ECO:0000256" key="4">
    <source>
        <dbReference type="ARBA" id="ARBA00022801"/>
    </source>
</evidence>
<feature type="domain" description="Peptidase M24" evidence="7">
    <location>
        <begin position="144"/>
        <end position="346"/>
    </location>
</feature>
<keyword evidence="3 6" id="KW-0479">Metal-binding</keyword>
<accession>A0ABW8VNT0</accession>
<sequence length="369" mass="41632">MKKRLTNLQGYIRKNGLDGGLITSRNNIYYLSGFDYEPHERFTGLFVFAEHDPVLVLPEMEVEMLLKAGWIYEYLSYSDSEDVWGKMKRHLGNKIGGGMGIEENYISFRYIKMIQSCLTDGELTNLDPKLSEMREIKDTDEVNSLRIAAKYADYAVQIAVDSLYEGVTELEVLGRVEYQLKKRGIREMSFTPMVLFGENASNPHGVTGENKLKAGDTVIFDLGVKYNGYSSDITRTVVYKEASEEMDRMYNTVLKANKAALKECKVGNNIRKIDEAARKVIEEAGYANYFPHRIGHGLGINVHEEPSLHSNNNELLKAGMVLTIEPGIYIPGLGGVRIEDDVLITEVEPYLLTGFTRDLQVINKDLGDI</sequence>
<keyword evidence="10" id="KW-1185">Reference proteome</keyword>
<comment type="cofactor">
    <cofactor evidence="1">
        <name>Mn(2+)</name>
        <dbReference type="ChEBI" id="CHEBI:29035"/>
    </cofactor>
</comment>
<evidence type="ECO:0000256" key="3">
    <source>
        <dbReference type="ARBA" id="ARBA00022723"/>
    </source>
</evidence>
<dbReference type="CDD" id="cd01092">
    <property type="entry name" value="APP-like"/>
    <property type="match status" value="1"/>
</dbReference>
<keyword evidence="5" id="KW-0464">Manganese</keyword>
<gene>
    <name evidence="9" type="ORF">ACKA06_04905</name>
</gene>
<dbReference type="Pfam" id="PF00557">
    <property type="entry name" value="Peptidase_M24"/>
    <property type="match status" value="1"/>
</dbReference>
<dbReference type="InterPro" id="IPR000994">
    <property type="entry name" value="Pept_M24"/>
</dbReference>
<proteinExistence type="inferred from homology"/>